<organism evidence="1 2">
    <name type="scientific">Alkalicoccus luteus</name>
    <dbReference type="NCBI Taxonomy" id="1237094"/>
    <lineage>
        <taxon>Bacteria</taxon>
        <taxon>Bacillati</taxon>
        <taxon>Bacillota</taxon>
        <taxon>Bacilli</taxon>
        <taxon>Bacillales</taxon>
        <taxon>Bacillaceae</taxon>
        <taxon>Alkalicoccus</taxon>
    </lineage>
</organism>
<protein>
    <submittedName>
        <fullName evidence="1">SRPBCC family protein</fullName>
    </submittedName>
</protein>
<evidence type="ECO:0000313" key="2">
    <source>
        <dbReference type="Proteomes" id="UP000752012"/>
    </source>
</evidence>
<gene>
    <name evidence="1" type="ORF">HCN83_10655</name>
</gene>
<dbReference type="EMBL" id="JAATHJ010000015">
    <property type="protein sequence ID" value="NJP38041.1"/>
    <property type="molecule type" value="Genomic_DNA"/>
</dbReference>
<dbReference type="SUPFAM" id="SSF55961">
    <property type="entry name" value="Bet v1-like"/>
    <property type="match status" value="1"/>
</dbReference>
<dbReference type="RefSeq" id="WP_168007116.1">
    <property type="nucleotide sequence ID" value="NZ_JAATHJ010000015.1"/>
</dbReference>
<accession>A0A969PTE4</accession>
<sequence>MKWEEETLVPTHIEVVWHRFQDRSIGTLLPHVVHSELIEGSSDTIGAKHRQTCAENGREMTYVVETTDYRDEPSRKVKQIQFESDGHFATTLRFTLIKLNENETQLIYEGEKKPVSLTGRLKLKFSAKRTRDQLVRRFVHHLRQETGA</sequence>
<proteinExistence type="predicted"/>
<dbReference type="InterPro" id="IPR023393">
    <property type="entry name" value="START-like_dom_sf"/>
</dbReference>
<comment type="caution">
    <text evidence="1">The sequence shown here is derived from an EMBL/GenBank/DDBJ whole genome shotgun (WGS) entry which is preliminary data.</text>
</comment>
<dbReference type="AlphaFoldDB" id="A0A969PTE4"/>
<name>A0A969PTE4_9BACI</name>
<dbReference type="Proteomes" id="UP000752012">
    <property type="component" value="Unassembled WGS sequence"/>
</dbReference>
<keyword evidence="2" id="KW-1185">Reference proteome</keyword>
<dbReference type="Gene3D" id="3.30.530.20">
    <property type="match status" value="1"/>
</dbReference>
<reference evidence="1 2" key="1">
    <citation type="submission" date="2020-03" db="EMBL/GenBank/DDBJ databases">
        <title>Assessment of the enzymatic potential of alkaline-tolerant lipase obtained from Bacillus luteus H11 (technogenic soil) for the bioremediation of saline soils contaminated with petroleum substances.</title>
        <authorList>
            <person name="Kalwasinska A."/>
        </authorList>
    </citation>
    <scope>NUCLEOTIDE SEQUENCE [LARGE SCALE GENOMIC DNA]</scope>
    <source>
        <strain evidence="1 2">H11</strain>
    </source>
</reference>
<evidence type="ECO:0000313" key="1">
    <source>
        <dbReference type="EMBL" id="NJP38041.1"/>
    </source>
</evidence>